<proteinExistence type="predicted"/>
<dbReference type="Pfam" id="PF00240">
    <property type="entry name" value="ubiquitin"/>
    <property type="match status" value="1"/>
</dbReference>
<feature type="repeat" description="ANK" evidence="1">
    <location>
        <begin position="183"/>
        <end position="215"/>
    </location>
</feature>
<dbReference type="PANTHER" id="PTHR22677">
    <property type="entry name" value="ANKYRIN REPEAT DOMAIN-CONTAINING PROTEIN 60"/>
    <property type="match status" value="1"/>
</dbReference>
<feature type="non-terminal residue" evidence="4">
    <location>
        <position position="1"/>
    </location>
</feature>
<dbReference type="InterPro" id="IPR029071">
    <property type="entry name" value="Ubiquitin-like_domsf"/>
</dbReference>
<dbReference type="PROSITE" id="PS50297">
    <property type="entry name" value="ANK_REP_REGION"/>
    <property type="match status" value="2"/>
</dbReference>
<feature type="compositionally biased region" description="Basic and acidic residues" evidence="2">
    <location>
        <begin position="1"/>
        <end position="20"/>
    </location>
</feature>
<gene>
    <name evidence="4" type="primary">Ankrd60</name>
    <name evidence="4" type="ORF">GTO96_0008215</name>
</gene>
<feature type="non-terminal residue" evidence="4">
    <location>
        <position position="316"/>
    </location>
</feature>
<name>A0A8X7X4N0_POLSE</name>
<dbReference type="EMBL" id="JAATIS010004524">
    <property type="protein sequence ID" value="KAG2461767.1"/>
    <property type="molecule type" value="Genomic_DNA"/>
</dbReference>
<evidence type="ECO:0000256" key="2">
    <source>
        <dbReference type="SAM" id="MobiDB-lite"/>
    </source>
</evidence>
<dbReference type="SMART" id="SM00213">
    <property type="entry name" value="UBQ"/>
    <property type="match status" value="1"/>
</dbReference>
<dbReference type="SUPFAM" id="SSF54236">
    <property type="entry name" value="Ubiquitin-like"/>
    <property type="match status" value="1"/>
</dbReference>
<feature type="domain" description="Ubiquitin-like" evidence="3">
    <location>
        <begin position="27"/>
        <end position="103"/>
    </location>
</feature>
<accession>A0A8X7X4N0</accession>
<evidence type="ECO:0000313" key="4">
    <source>
        <dbReference type="EMBL" id="KAG2461767.1"/>
    </source>
</evidence>
<dbReference type="SUPFAM" id="SSF48403">
    <property type="entry name" value="Ankyrin repeat"/>
    <property type="match status" value="1"/>
</dbReference>
<dbReference type="PANTHER" id="PTHR22677:SF3">
    <property type="entry name" value="ANKYRIN REPEAT DOMAIN-CONTAINING PROTEIN 60"/>
    <property type="match status" value="1"/>
</dbReference>
<dbReference type="CDD" id="cd17063">
    <property type="entry name" value="Ubl_ANKRD60"/>
    <property type="match status" value="1"/>
</dbReference>
<dbReference type="Gene3D" id="3.10.20.90">
    <property type="entry name" value="Phosphatidylinositol 3-kinase Catalytic Subunit, Chain A, domain 1"/>
    <property type="match status" value="1"/>
</dbReference>
<dbReference type="OrthoDB" id="10258888at2759"/>
<protein>
    <submittedName>
        <fullName evidence="4">ANR60 protein</fullName>
    </submittedName>
</protein>
<sequence>MAFSTERRTQKKSPKGERRPGFPQSSLKVHLEETGEAFTVRKCRGDTTVKELKEGLELLAGVPMNLQRLCYLDRGDLLSDSTLRFYDIVPGGTVTLKVWHYDGYQKLVKAAAEGDVHLLSALGVTPDTSYATPNSSRMSGPQWTSWIAERAAVALYVAAHRGHQDAVKFLLQRGASMKYTTPLGRTALHAAAAMGHGQCIELLLEHGAPIHARDKEGLTALELANQKGQKKSSRQLYLFQWKQRAAGVRVKTHLDVDELFAHQRFDSKLKTWHTSPLARIYMANLQKPGEFQGTSLSAPSNVPKIPNKAERLRVKC</sequence>
<dbReference type="InterPro" id="IPR000626">
    <property type="entry name" value="Ubiquitin-like_dom"/>
</dbReference>
<organism evidence="4 5">
    <name type="scientific">Polypterus senegalus</name>
    <name type="common">Senegal bichir</name>
    <dbReference type="NCBI Taxonomy" id="55291"/>
    <lineage>
        <taxon>Eukaryota</taxon>
        <taxon>Metazoa</taxon>
        <taxon>Chordata</taxon>
        <taxon>Craniata</taxon>
        <taxon>Vertebrata</taxon>
        <taxon>Euteleostomi</taxon>
        <taxon>Actinopterygii</taxon>
        <taxon>Polypteriformes</taxon>
        <taxon>Polypteridae</taxon>
        <taxon>Polypterus</taxon>
    </lineage>
</organism>
<dbReference type="InterPro" id="IPR039323">
    <property type="entry name" value="ANKRD_45/46/60"/>
</dbReference>
<dbReference type="PROSITE" id="PS50088">
    <property type="entry name" value="ANK_REPEAT"/>
    <property type="match status" value="2"/>
</dbReference>
<evidence type="ECO:0000313" key="5">
    <source>
        <dbReference type="Proteomes" id="UP000886611"/>
    </source>
</evidence>
<feature type="region of interest" description="Disordered" evidence="2">
    <location>
        <begin position="1"/>
        <end position="25"/>
    </location>
</feature>
<keyword evidence="5" id="KW-1185">Reference proteome</keyword>
<dbReference type="SMART" id="SM00248">
    <property type="entry name" value="ANK"/>
    <property type="match status" value="2"/>
</dbReference>
<evidence type="ECO:0000259" key="3">
    <source>
        <dbReference type="PROSITE" id="PS50053"/>
    </source>
</evidence>
<evidence type="ECO:0000256" key="1">
    <source>
        <dbReference type="PROSITE-ProRule" id="PRU00023"/>
    </source>
</evidence>
<dbReference type="AlphaFoldDB" id="A0A8X7X4N0"/>
<dbReference type="Proteomes" id="UP000886611">
    <property type="component" value="Unassembled WGS sequence"/>
</dbReference>
<dbReference type="Gene3D" id="1.25.40.20">
    <property type="entry name" value="Ankyrin repeat-containing domain"/>
    <property type="match status" value="1"/>
</dbReference>
<dbReference type="InterPro" id="IPR036770">
    <property type="entry name" value="Ankyrin_rpt-contain_sf"/>
</dbReference>
<reference evidence="4 5" key="1">
    <citation type="journal article" date="2021" name="Cell">
        <title>Tracing the genetic footprints of vertebrate landing in non-teleost ray-finned fishes.</title>
        <authorList>
            <person name="Bi X."/>
            <person name="Wang K."/>
            <person name="Yang L."/>
            <person name="Pan H."/>
            <person name="Jiang H."/>
            <person name="Wei Q."/>
            <person name="Fang M."/>
            <person name="Yu H."/>
            <person name="Zhu C."/>
            <person name="Cai Y."/>
            <person name="He Y."/>
            <person name="Gan X."/>
            <person name="Zeng H."/>
            <person name="Yu D."/>
            <person name="Zhu Y."/>
            <person name="Jiang H."/>
            <person name="Qiu Q."/>
            <person name="Yang H."/>
            <person name="Zhang Y.E."/>
            <person name="Wang W."/>
            <person name="Zhu M."/>
            <person name="He S."/>
            <person name="Zhang G."/>
        </authorList>
    </citation>
    <scope>NUCLEOTIDE SEQUENCE [LARGE SCALE GENOMIC DNA]</scope>
    <source>
        <strain evidence="4">Bchr_013</strain>
    </source>
</reference>
<dbReference type="PROSITE" id="PS50053">
    <property type="entry name" value="UBIQUITIN_2"/>
    <property type="match status" value="1"/>
</dbReference>
<dbReference type="InterPro" id="IPR002110">
    <property type="entry name" value="Ankyrin_rpt"/>
</dbReference>
<keyword evidence="1" id="KW-0040">ANK repeat</keyword>
<feature type="repeat" description="ANK" evidence="1">
    <location>
        <begin position="150"/>
        <end position="182"/>
    </location>
</feature>
<comment type="caution">
    <text evidence="4">The sequence shown here is derived from an EMBL/GenBank/DDBJ whole genome shotgun (WGS) entry which is preliminary data.</text>
</comment>
<dbReference type="Pfam" id="PF12796">
    <property type="entry name" value="Ank_2"/>
    <property type="match status" value="1"/>
</dbReference>